<dbReference type="AlphaFoldDB" id="A0A1R3V4X8"/>
<dbReference type="EMBL" id="FTPD01000003">
    <property type="protein sequence ID" value="SIT53443.1"/>
    <property type="molecule type" value="Genomic_DNA"/>
</dbReference>
<reference evidence="3" key="1">
    <citation type="submission" date="2017-01" db="EMBL/GenBank/DDBJ databases">
        <authorList>
            <person name="Brunel B."/>
        </authorList>
    </citation>
    <scope>NUCLEOTIDE SEQUENCE [LARGE SCALE GENOMIC DNA]</scope>
</reference>
<keyword evidence="3" id="KW-1185">Reference proteome</keyword>
<accession>A0A1R3V4X8</accession>
<name>A0A1R3V4X8_9HYPH</name>
<evidence type="ECO:0000256" key="1">
    <source>
        <dbReference type="SAM" id="MobiDB-lite"/>
    </source>
</evidence>
<organism evidence="2 3">
    <name type="scientific">Mesorhizobium prunaredense</name>
    <dbReference type="NCBI Taxonomy" id="1631249"/>
    <lineage>
        <taxon>Bacteria</taxon>
        <taxon>Pseudomonadati</taxon>
        <taxon>Pseudomonadota</taxon>
        <taxon>Alphaproteobacteria</taxon>
        <taxon>Hyphomicrobiales</taxon>
        <taxon>Phyllobacteriaceae</taxon>
        <taxon>Mesorhizobium</taxon>
    </lineage>
</organism>
<dbReference type="STRING" id="1631249.BQ8794_110249"/>
<sequence>MNGQQPSPRELGPRGLGPRGWAKSWDRYRPRRLNHLFTIKLDAVFSSDTTPHEVYRSCCAREEWL</sequence>
<protein>
    <submittedName>
        <fullName evidence="2">Uncharacterized protein</fullName>
    </submittedName>
</protein>
<evidence type="ECO:0000313" key="3">
    <source>
        <dbReference type="Proteomes" id="UP000188388"/>
    </source>
</evidence>
<proteinExistence type="predicted"/>
<dbReference type="Proteomes" id="UP000188388">
    <property type="component" value="Unassembled WGS sequence"/>
</dbReference>
<evidence type="ECO:0000313" key="2">
    <source>
        <dbReference type="EMBL" id="SIT53443.1"/>
    </source>
</evidence>
<gene>
    <name evidence="2" type="ORF">BQ8794_110249</name>
</gene>
<feature type="region of interest" description="Disordered" evidence="1">
    <location>
        <begin position="1"/>
        <end position="23"/>
    </location>
</feature>